<reference evidence="3" key="1">
    <citation type="submission" date="2005-09" db="EMBL/GenBank/DDBJ databases">
        <authorList>
            <person name="Mural R.J."/>
            <person name="Li P.W."/>
            <person name="Adams M.D."/>
            <person name="Amanatides P.G."/>
            <person name="Baden-Tillson H."/>
            <person name="Barnstead M."/>
            <person name="Chin S.H."/>
            <person name="Dew I."/>
            <person name="Evans C.A."/>
            <person name="Ferriera S."/>
            <person name="Flanigan M."/>
            <person name="Fosler C."/>
            <person name="Glodek A."/>
            <person name="Gu Z."/>
            <person name="Holt R.A."/>
            <person name="Jennings D."/>
            <person name="Kraft C.L."/>
            <person name="Lu F."/>
            <person name="Nguyen T."/>
            <person name="Nusskern D.R."/>
            <person name="Pfannkoch C.M."/>
            <person name="Sitter C."/>
            <person name="Sutton G.G."/>
            <person name="Venter J.C."/>
            <person name="Wang Z."/>
            <person name="Woodage T."/>
            <person name="Zheng X.H."/>
            <person name="Zhong F."/>
        </authorList>
    </citation>
    <scope>NUCLEOTIDE SEQUENCE [LARGE SCALE GENOMIC DNA]</scope>
    <source>
        <strain>BN</strain>
        <strain evidence="3">Sprague-Dawley</strain>
    </source>
</reference>
<evidence type="ECO:0000313" key="3">
    <source>
        <dbReference type="Proteomes" id="UP000234681"/>
    </source>
</evidence>
<organism evidence="2 3">
    <name type="scientific">Rattus norvegicus</name>
    <name type="common">Rat</name>
    <dbReference type="NCBI Taxonomy" id="10116"/>
    <lineage>
        <taxon>Eukaryota</taxon>
        <taxon>Metazoa</taxon>
        <taxon>Chordata</taxon>
        <taxon>Craniata</taxon>
        <taxon>Vertebrata</taxon>
        <taxon>Euteleostomi</taxon>
        <taxon>Mammalia</taxon>
        <taxon>Eutheria</taxon>
        <taxon>Euarchontoglires</taxon>
        <taxon>Glires</taxon>
        <taxon>Rodentia</taxon>
        <taxon>Myomorpha</taxon>
        <taxon>Muroidea</taxon>
        <taxon>Muridae</taxon>
        <taxon>Murinae</taxon>
        <taxon>Rattus</taxon>
    </lineage>
</organism>
<accession>A6KQC0</accession>
<proteinExistence type="predicted"/>
<gene>
    <name evidence="2" type="ORF">rCG_47103</name>
</gene>
<dbReference type="EMBL" id="CH474087">
    <property type="protein sequence ID" value="EDL84417.1"/>
    <property type="molecule type" value="Genomic_DNA"/>
</dbReference>
<protein>
    <submittedName>
        <fullName evidence="2">RCG47103</fullName>
    </submittedName>
</protein>
<sequence>MEREAQTAAWLAPALPQAEGQVPLSMSIEPSPPETGERG</sequence>
<dbReference type="Proteomes" id="UP000234681">
    <property type="component" value="Chromosome 17"/>
</dbReference>
<evidence type="ECO:0000313" key="2">
    <source>
        <dbReference type="EMBL" id="EDL84417.1"/>
    </source>
</evidence>
<name>A6KQC0_RAT</name>
<dbReference type="AlphaFoldDB" id="A6KQC0"/>
<feature type="region of interest" description="Disordered" evidence="1">
    <location>
        <begin position="1"/>
        <end position="39"/>
    </location>
</feature>
<evidence type="ECO:0000256" key="1">
    <source>
        <dbReference type="SAM" id="MobiDB-lite"/>
    </source>
</evidence>